<dbReference type="InterPro" id="IPR005628">
    <property type="entry name" value="GspK"/>
</dbReference>
<dbReference type="Proteomes" id="UP000241788">
    <property type="component" value="Unassembled WGS sequence"/>
</dbReference>
<proteinExistence type="predicted"/>
<keyword evidence="2" id="KW-1185">Reference proteome</keyword>
<dbReference type="STRING" id="1604334.SAMN05421546_0389"/>
<protein>
    <submittedName>
        <fullName evidence="1">Type II secretion system protein K (GspK)</fullName>
    </submittedName>
</protein>
<dbReference type="PANTHER" id="PTHR38831:SF2">
    <property type="entry name" value="TYPE II SECRETION SYSTEM PROTEIN K"/>
    <property type="match status" value="1"/>
</dbReference>
<evidence type="ECO:0000313" key="2">
    <source>
        <dbReference type="Proteomes" id="UP000241788"/>
    </source>
</evidence>
<dbReference type="RefSeq" id="WP_076584772.1">
    <property type="nucleotide sequence ID" value="NZ_FTLW01000001.1"/>
</dbReference>
<gene>
    <name evidence="1" type="ORF">SAMN05421546_0389</name>
</gene>
<accession>A0A1N6NUV0</accession>
<dbReference type="EMBL" id="FTLW01000001">
    <property type="protein sequence ID" value="SIP95874.1"/>
    <property type="molecule type" value="Genomic_DNA"/>
</dbReference>
<sequence>MSTHRPSRAFALPLVLWLIAVLMTLIVVLAYAARIGHIESRTQFDRVEAESAARAGITYAVARMDSSLGTDAWGPSLQRRSLELEGYRIDITIRDESGKLDLNSGDIEVLRALLQVRQIPADQASRLLAGVTAMRQNNARFASPLPPVPGAPPAASGREQRIATLSTLRQWPGIAASTVAGLRDDLTVHSGLPLPDARLASAAMRQALVETGRAPARVEDGTQEFGGMEFGSGTFAIESVATRPGRPAGRIYVVLRAFPRSGGGMASTWLAWEHGRWTQ</sequence>
<dbReference type="PANTHER" id="PTHR38831">
    <property type="entry name" value="TYPE II SECRETION SYSTEM PROTEIN K"/>
    <property type="match status" value="1"/>
</dbReference>
<evidence type="ECO:0000313" key="1">
    <source>
        <dbReference type="EMBL" id="SIP95874.1"/>
    </source>
</evidence>
<name>A0A1N6NUV0_9GAMM</name>
<dbReference type="GO" id="GO:0009306">
    <property type="term" value="P:protein secretion"/>
    <property type="evidence" value="ECO:0007669"/>
    <property type="project" value="InterPro"/>
</dbReference>
<organism evidence="1 2">
    <name type="scientific">Solilutibacter tolerans</name>
    <dbReference type="NCBI Taxonomy" id="1604334"/>
    <lineage>
        <taxon>Bacteria</taxon>
        <taxon>Pseudomonadati</taxon>
        <taxon>Pseudomonadota</taxon>
        <taxon>Gammaproteobacteria</taxon>
        <taxon>Lysobacterales</taxon>
        <taxon>Lysobacteraceae</taxon>
        <taxon>Solilutibacter</taxon>
    </lineage>
</organism>
<dbReference type="AlphaFoldDB" id="A0A1N6NUV0"/>
<reference evidence="2" key="1">
    <citation type="submission" date="2017-01" db="EMBL/GenBank/DDBJ databases">
        <authorList>
            <person name="Varghese N."/>
            <person name="Submissions S."/>
        </authorList>
    </citation>
    <scope>NUCLEOTIDE SEQUENCE [LARGE SCALE GENOMIC DNA]</scope>
    <source>
        <strain evidence="2">UM1</strain>
    </source>
</reference>
<dbReference type="GO" id="GO:0016020">
    <property type="term" value="C:membrane"/>
    <property type="evidence" value="ECO:0007669"/>
    <property type="project" value="InterPro"/>
</dbReference>